<dbReference type="Proteomes" id="UP000195772">
    <property type="component" value="Unassembled WGS sequence"/>
</dbReference>
<comment type="caution">
    <text evidence="2">The sequence shown here is derived from an EMBL/GenBank/DDBJ whole genome shotgun (WGS) entry which is preliminary data.</text>
</comment>
<dbReference type="Gene3D" id="3.30.460.10">
    <property type="entry name" value="Beta Polymerase, domain 2"/>
    <property type="match status" value="1"/>
</dbReference>
<dbReference type="PROSITE" id="PS50910">
    <property type="entry name" value="HEPN"/>
    <property type="match status" value="1"/>
</dbReference>
<dbReference type="GO" id="GO:0003677">
    <property type="term" value="F:DNA binding"/>
    <property type="evidence" value="ECO:0007669"/>
    <property type="project" value="UniProtKB-KW"/>
</dbReference>
<organism evidence="2 3">
    <name type="scientific">Alistipes onderdonkii</name>
    <dbReference type="NCBI Taxonomy" id="328813"/>
    <lineage>
        <taxon>Bacteria</taxon>
        <taxon>Pseudomonadati</taxon>
        <taxon>Bacteroidota</taxon>
        <taxon>Bacteroidia</taxon>
        <taxon>Bacteroidales</taxon>
        <taxon>Rikenellaceae</taxon>
        <taxon>Alistipes</taxon>
    </lineage>
</organism>
<dbReference type="InterPro" id="IPR007842">
    <property type="entry name" value="HEPN_dom"/>
</dbReference>
<dbReference type="InterPro" id="IPR043519">
    <property type="entry name" value="NT_sf"/>
</dbReference>
<sequence>MKTSIDFLPKRKQADLRELVALAREEIKDVVMIILFGSYAKNKFVDCDVTHDFGITEFYISDYDLLFVTKRRLGGKESTVVSQIREEFLKGKDEFQTSPQIITESIKLLNNELSEGHCFYVDIVNEGILLYDSGEYTLETPRELKYSEIKDKAHKYYERYYKAAYRFLEVTKMTASKDWYVEASFVLHQSTEYLLKAIPLVYILYRYKEHDLEFLLEKCKLHTLELARVFPRNTPEEKRLFELLQRAYVEARYNDEFVVTKEDIDALVPKIELLRGIVEKVCKERFYYYRQKDNESLDEKYSTN</sequence>
<dbReference type="AlphaFoldDB" id="A0A1Y3R0T5"/>
<evidence type="ECO:0000313" key="2">
    <source>
        <dbReference type="EMBL" id="OUN04925.1"/>
    </source>
</evidence>
<dbReference type="RefSeq" id="WP_087400990.1">
    <property type="nucleotide sequence ID" value="NZ_NFHB01000001.1"/>
</dbReference>
<proteinExistence type="predicted"/>
<keyword evidence="2" id="KW-0238">DNA-binding</keyword>
<dbReference type="PANTHER" id="PTHR33933">
    <property type="entry name" value="NUCLEOTIDYLTRANSFERASE"/>
    <property type="match status" value="1"/>
</dbReference>
<evidence type="ECO:0000259" key="1">
    <source>
        <dbReference type="PROSITE" id="PS50910"/>
    </source>
</evidence>
<dbReference type="SUPFAM" id="SSF81301">
    <property type="entry name" value="Nucleotidyltransferase"/>
    <property type="match status" value="1"/>
</dbReference>
<name>A0A1Y3R0T5_9BACT</name>
<dbReference type="PANTHER" id="PTHR33933:SF1">
    <property type="entry name" value="PROTEIN ADENYLYLTRANSFERASE MNTA-RELATED"/>
    <property type="match status" value="1"/>
</dbReference>
<protein>
    <submittedName>
        <fullName evidence="2">DNA-binding protein</fullName>
    </submittedName>
</protein>
<dbReference type="CDD" id="cd05403">
    <property type="entry name" value="NT_KNTase_like"/>
    <property type="match status" value="1"/>
</dbReference>
<reference evidence="3" key="1">
    <citation type="submission" date="2017-04" db="EMBL/GenBank/DDBJ databases">
        <title>Function of individual gut microbiota members based on whole genome sequencing of pure cultures obtained from chicken caecum.</title>
        <authorList>
            <person name="Medvecky M."/>
            <person name="Cejkova D."/>
            <person name="Polansky O."/>
            <person name="Karasova D."/>
            <person name="Kubasova T."/>
            <person name="Cizek A."/>
            <person name="Rychlik I."/>
        </authorList>
    </citation>
    <scope>NUCLEOTIDE SEQUENCE [LARGE SCALE GENOMIC DNA]</scope>
    <source>
        <strain evidence="3">An90</strain>
    </source>
</reference>
<evidence type="ECO:0000313" key="3">
    <source>
        <dbReference type="Proteomes" id="UP000195772"/>
    </source>
</evidence>
<accession>A0A1Y3R0T5</accession>
<dbReference type="InterPro" id="IPR052548">
    <property type="entry name" value="Type_VII_TA_antitoxin"/>
</dbReference>
<dbReference type="SUPFAM" id="SSF81593">
    <property type="entry name" value="Nucleotidyltransferase substrate binding subunit/domain"/>
    <property type="match status" value="1"/>
</dbReference>
<dbReference type="Gene3D" id="1.20.120.330">
    <property type="entry name" value="Nucleotidyltransferases domain 2"/>
    <property type="match status" value="1"/>
</dbReference>
<feature type="domain" description="HEPN" evidence="1">
    <location>
        <begin position="161"/>
        <end position="274"/>
    </location>
</feature>
<dbReference type="EMBL" id="NFHB01000001">
    <property type="protein sequence ID" value="OUN04925.1"/>
    <property type="molecule type" value="Genomic_DNA"/>
</dbReference>
<dbReference type="OrthoDB" id="1321649at2"/>
<dbReference type="Pfam" id="PF05168">
    <property type="entry name" value="HEPN"/>
    <property type="match status" value="1"/>
</dbReference>
<gene>
    <name evidence="2" type="ORF">B5G41_01040</name>
</gene>
<dbReference type="SMART" id="SM00748">
    <property type="entry name" value="HEPN"/>
    <property type="match status" value="1"/>
</dbReference>